<gene>
    <name evidence="2" type="ORF">SAMN04487893_10692</name>
</gene>
<evidence type="ECO:0000259" key="1">
    <source>
        <dbReference type="PROSITE" id="PS50983"/>
    </source>
</evidence>
<dbReference type="PANTHER" id="PTHR30535:SF34">
    <property type="entry name" value="MOLYBDATE-BINDING PROTEIN MOLA"/>
    <property type="match status" value="1"/>
</dbReference>
<dbReference type="PROSITE" id="PS51257">
    <property type="entry name" value="PROKAR_LIPOPROTEIN"/>
    <property type="match status" value="1"/>
</dbReference>
<proteinExistence type="predicted"/>
<feature type="domain" description="Fe/B12 periplasmic-binding" evidence="1">
    <location>
        <begin position="93"/>
        <end position="365"/>
    </location>
</feature>
<dbReference type="PROSITE" id="PS50983">
    <property type="entry name" value="FE_B12_PBP"/>
    <property type="match status" value="1"/>
</dbReference>
<dbReference type="Gene3D" id="3.40.50.1980">
    <property type="entry name" value="Nitrogenase molybdenum iron protein domain"/>
    <property type="match status" value="2"/>
</dbReference>
<dbReference type="STRING" id="1150112.SAMN04487893_10692"/>
<dbReference type="Pfam" id="PF01497">
    <property type="entry name" value="Peripla_BP_2"/>
    <property type="match status" value="1"/>
</dbReference>
<dbReference type="InterPro" id="IPR050902">
    <property type="entry name" value="ABC_Transporter_SBP"/>
</dbReference>
<dbReference type="SUPFAM" id="SSF53807">
    <property type="entry name" value="Helical backbone' metal receptor"/>
    <property type="match status" value="1"/>
</dbReference>
<dbReference type="InterPro" id="IPR002491">
    <property type="entry name" value="ABC_transptr_periplasmic_BD"/>
</dbReference>
<dbReference type="PANTHER" id="PTHR30535">
    <property type="entry name" value="VITAMIN B12-BINDING PROTEIN"/>
    <property type="match status" value="1"/>
</dbReference>
<evidence type="ECO:0000313" key="3">
    <source>
        <dbReference type="Proteomes" id="UP000243887"/>
    </source>
</evidence>
<sequence length="377" mass="42214">MRPKIVFLSVWILFILGVSCKNESVKPVQASAENEIIYANGFSLLNYDSFSILEVNRPWPNAVKPYKYILVEKGSVIPDSLKRLPLITIPISNYIVTSTTHIPALELLNETKGLIGFPGLDFVSSKVVRERINHGEIVDIGQNEQLNTELILDIEPDVVIAFGMDGVNSALQSLTNAGVDVVYNGDWAEQSPLGKAEWIKLFGALFNKQNQATEIFNKIVSDYNATLESIKGGVKKPTVMSGAMYQDVWYTPQGDSWMALYFKDAQANYIWKESKGTGSLALSFEEVYEKAENADFWINPGQYETLESLKLANPHYSQFNSYKNASVYSLTEQKGETGGVLFFELGPARPDLVLKDLVSIFHPHLLVDYTPVFYKKL</sequence>
<keyword evidence="3" id="KW-1185">Reference proteome</keyword>
<dbReference type="GO" id="GO:0071281">
    <property type="term" value="P:cellular response to iron ion"/>
    <property type="evidence" value="ECO:0007669"/>
    <property type="project" value="TreeGrafter"/>
</dbReference>
<evidence type="ECO:0000313" key="2">
    <source>
        <dbReference type="EMBL" id="SFJ36471.1"/>
    </source>
</evidence>
<dbReference type="Proteomes" id="UP000243887">
    <property type="component" value="Unassembled WGS sequence"/>
</dbReference>
<dbReference type="RefSeq" id="WP_090678730.1">
    <property type="nucleotide sequence ID" value="NZ_FORU01000006.1"/>
</dbReference>
<protein>
    <submittedName>
        <fullName evidence="2">Iron complex transport system substrate-binding protein</fullName>
    </submittedName>
</protein>
<dbReference type="AlphaFoldDB" id="A0A1I3QT90"/>
<name>A0A1I3QT90_9FLAO</name>
<organism evidence="2 3">
    <name type="scientific">Myroides guanonis</name>
    <dbReference type="NCBI Taxonomy" id="1150112"/>
    <lineage>
        <taxon>Bacteria</taxon>
        <taxon>Pseudomonadati</taxon>
        <taxon>Bacteroidota</taxon>
        <taxon>Flavobacteriia</taxon>
        <taxon>Flavobacteriales</taxon>
        <taxon>Flavobacteriaceae</taxon>
        <taxon>Myroides</taxon>
    </lineage>
</organism>
<dbReference type="EMBL" id="FORU01000006">
    <property type="protein sequence ID" value="SFJ36471.1"/>
    <property type="molecule type" value="Genomic_DNA"/>
</dbReference>
<reference evidence="3" key="1">
    <citation type="submission" date="2016-10" db="EMBL/GenBank/DDBJ databases">
        <authorList>
            <person name="Varghese N."/>
            <person name="Submissions S."/>
        </authorList>
    </citation>
    <scope>NUCLEOTIDE SEQUENCE [LARGE SCALE GENOMIC DNA]</scope>
    <source>
        <strain evidence="3">DSM 26542</strain>
    </source>
</reference>
<dbReference type="OrthoDB" id="9812528at2"/>
<accession>A0A1I3QT90</accession>